<dbReference type="GO" id="GO:0000166">
    <property type="term" value="F:nucleotide binding"/>
    <property type="evidence" value="ECO:0007669"/>
    <property type="project" value="InterPro"/>
</dbReference>
<evidence type="ECO:0000259" key="1">
    <source>
        <dbReference type="Pfam" id="PF01408"/>
    </source>
</evidence>
<proteinExistence type="predicted"/>
<gene>
    <name evidence="2" type="ORF">H9704_12840</name>
</gene>
<feature type="domain" description="Gfo/Idh/MocA-like oxidoreductase N-terminal" evidence="1">
    <location>
        <begin position="5"/>
        <end position="121"/>
    </location>
</feature>
<evidence type="ECO:0000313" key="3">
    <source>
        <dbReference type="Proteomes" id="UP000823910"/>
    </source>
</evidence>
<dbReference type="InterPro" id="IPR000683">
    <property type="entry name" value="Gfo/Idh/MocA-like_OxRdtase_N"/>
</dbReference>
<dbReference type="SUPFAM" id="SSF51735">
    <property type="entry name" value="NAD(P)-binding Rossmann-fold domains"/>
    <property type="match status" value="1"/>
</dbReference>
<dbReference type="Gene3D" id="3.40.50.720">
    <property type="entry name" value="NAD(P)-binding Rossmann-like Domain"/>
    <property type="match status" value="1"/>
</dbReference>
<comment type="caution">
    <text evidence="2">The sequence shown here is derived from an EMBL/GenBank/DDBJ whole genome shotgun (WGS) entry which is preliminary data.</text>
</comment>
<dbReference type="InterPro" id="IPR036291">
    <property type="entry name" value="NAD(P)-bd_dom_sf"/>
</dbReference>
<sequence>MKKLSFVVVGSGFRAMFYGRIARTYPELFEMKYMLCRSQEKADRIRTQTGFSVTTSKEACEACRPDFVVVAVNKANIADVAEEWALRGHAVLTETPAGASLEQLERIWELRERCGCRIQVAEQYFHYPSLSVGMKYIERGDIGEPFSLYISAAHDYHGASIMRKYLSVGQEAFAVAAKRFRFPLTETDSREGAVTDGRTTLRERDIALFEFVSGKIGLYDFSGEQYHSFIRSRHIIVRGRDGELSDQVLYRLDDRHYPRTKILLPELEPRYRVLETKRIRDYVRMWKPELSLDEIEDEYAIACMLYDMGDYIASGKEIYPLRDALQDAYMWLVLQEAVQKPGKQMYARKMPWNAG</sequence>
<dbReference type="EMBL" id="DWWT01000067">
    <property type="protein sequence ID" value="HJC07009.1"/>
    <property type="molecule type" value="Genomic_DNA"/>
</dbReference>
<protein>
    <submittedName>
        <fullName evidence="2">Gfo/Idh/MocA family oxidoreductase</fullName>
    </submittedName>
</protein>
<reference evidence="2" key="2">
    <citation type="submission" date="2021-04" db="EMBL/GenBank/DDBJ databases">
        <authorList>
            <person name="Gilroy R."/>
        </authorList>
    </citation>
    <scope>NUCLEOTIDE SEQUENCE</scope>
    <source>
        <strain evidence="2">CHK180-15479</strain>
    </source>
</reference>
<evidence type="ECO:0000313" key="2">
    <source>
        <dbReference type="EMBL" id="HJC07009.1"/>
    </source>
</evidence>
<reference evidence="2" key="1">
    <citation type="journal article" date="2021" name="PeerJ">
        <title>Extensive microbial diversity within the chicken gut microbiome revealed by metagenomics and culture.</title>
        <authorList>
            <person name="Gilroy R."/>
            <person name="Ravi A."/>
            <person name="Getino M."/>
            <person name="Pursley I."/>
            <person name="Horton D.L."/>
            <person name="Alikhan N.F."/>
            <person name="Baker D."/>
            <person name="Gharbi K."/>
            <person name="Hall N."/>
            <person name="Watson M."/>
            <person name="Adriaenssens E.M."/>
            <person name="Foster-Nyarko E."/>
            <person name="Jarju S."/>
            <person name="Secka A."/>
            <person name="Antonio M."/>
            <person name="Oren A."/>
            <person name="Chaudhuri R.R."/>
            <person name="La Ragione R."/>
            <person name="Hildebrand F."/>
            <person name="Pallen M.J."/>
        </authorList>
    </citation>
    <scope>NUCLEOTIDE SEQUENCE</scope>
    <source>
        <strain evidence="2">CHK180-15479</strain>
    </source>
</reference>
<organism evidence="2 3">
    <name type="scientific">Candidatus Enterocloster excrementipullorum</name>
    <dbReference type="NCBI Taxonomy" id="2838559"/>
    <lineage>
        <taxon>Bacteria</taxon>
        <taxon>Bacillati</taxon>
        <taxon>Bacillota</taxon>
        <taxon>Clostridia</taxon>
        <taxon>Lachnospirales</taxon>
        <taxon>Lachnospiraceae</taxon>
        <taxon>Enterocloster</taxon>
    </lineage>
</organism>
<name>A0A9D2N2M9_9FIRM</name>
<accession>A0A9D2N2M9</accession>
<dbReference type="Pfam" id="PF01408">
    <property type="entry name" value="GFO_IDH_MocA"/>
    <property type="match status" value="1"/>
</dbReference>
<dbReference type="AlphaFoldDB" id="A0A9D2N2M9"/>
<dbReference type="Proteomes" id="UP000823910">
    <property type="component" value="Unassembled WGS sequence"/>
</dbReference>